<dbReference type="Gene3D" id="3.90.220.20">
    <property type="entry name" value="DNA methylase specificity domains"/>
    <property type="match status" value="2"/>
</dbReference>
<keyword evidence="5" id="KW-0378">Hydrolase</keyword>
<dbReference type="AlphaFoldDB" id="A0A844P408"/>
<dbReference type="GO" id="GO:0009307">
    <property type="term" value="P:DNA restriction-modification system"/>
    <property type="evidence" value="ECO:0007669"/>
    <property type="project" value="UniProtKB-KW"/>
</dbReference>
<gene>
    <name evidence="5" type="ORF">GNP88_12755</name>
</gene>
<dbReference type="SUPFAM" id="SSF116734">
    <property type="entry name" value="DNA methylase specificity domain"/>
    <property type="match status" value="2"/>
</dbReference>
<keyword evidence="3" id="KW-0238">DNA-binding</keyword>
<keyword evidence="2" id="KW-0680">Restriction system</keyword>
<dbReference type="EMBL" id="WOBN01000020">
    <property type="protein sequence ID" value="MUK50035.1"/>
    <property type="molecule type" value="Genomic_DNA"/>
</dbReference>
<accession>A0A844P408</accession>
<feature type="domain" description="Type I restriction modification DNA specificity" evidence="4">
    <location>
        <begin position="206"/>
        <end position="358"/>
    </location>
</feature>
<dbReference type="RefSeq" id="WP_196582969.1">
    <property type="nucleotide sequence ID" value="NZ_WOBM01000001.1"/>
</dbReference>
<dbReference type="Proteomes" id="UP000448038">
    <property type="component" value="Unassembled WGS sequence"/>
</dbReference>
<organism evidence="5 6">
    <name type="scientific">Aliivibrio fischeri</name>
    <name type="common">Vibrio fischeri</name>
    <dbReference type="NCBI Taxonomy" id="668"/>
    <lineage>
        <taxon>Bacteria</taxon>
        <taxon>Pseudomonadati</taxon>
        <taxon>Pseudomonadota</taxon>
        <taxon>Gammaproteobacteria</taxon>
        <taxon>Vibrionales</taxon>
        <taxon>Vibrionaceae</taxon>
        <taxon>Aliivibrio</taxon>
    </lineage>
</organism>
<evidence type="ECO:0000259" key="4">
    <source>
        <dbReference type="Pfam" id="PF01420"/>
    </source>
</evidence>
<dbReference type="Pfam" id="PF01420">
    <property type="entry name" value="Methylase_S"/>
    <property type="match status" value="2"/>
</dbReference>
<sequence length="400" mass="45251">MIKLGCNESLPFGWKWVEAGSVIDVRDGTHDSPKPVEKGIPLITSKNLKNGLIEFSTCSFISEEDHINIGKRSAVENGDILYAMIGTIGSPVIVNTTQAFSIKNVALFKFNKPDVYNRFFYHFLNSTLVKQQFDKNARGGTQKFVSLGNIRALQIPLPPLEEQKRIAAILDKADAIRQKRKQAIELADEFLRSVFLDMFGDPVTNPKGWEVKPLSELTTKITDGTHKTPSYIDLGVPFLSAKNIKPWGLDFEDTKFISREEHEQLIKRCNPELGDILLSKSGSLGTPAIVDTKNEFSLFESAALFKLNKAMIEPEFLYHFIRSEPAKYMLLKNTKGVAIKHLHLKELRELKIIYPPRELREDFIRVAEQVKRFVLKSSLSDIESVHCFHSLSQKAFSGQL</sequence>
<keyword evidence="5" id="KW-0540">Nuclease</keyword>
<comment type="similarity">
    <text evidence="1">Belongs to the type-I restriction system S methylase family.</text>
</comment>
<dbReference type="PANTHER" id="PTHR30408">
    <property type="entry name" value="TYPE-1 RESTRICTION ENZYME ECOKI SPECIFICITY PROTEIN"/>
    <property type="match status" value="1"/>
</dbReference>
<proteinExistence type="inferred from homology"/>
<feature type="domain" description="Type I restriction modification DNA specificity" evidence="4">
    <location>
        <begin position="13"/>
        <end position="185"/>
    </location>
</feature>
<protein>
    <submittedName>
        <fullName evidence="5">Restriction endonuclease subunit S</fullName>
    </submittedName>
</protein>
<dbReference type="CDD" id="cd17246">
    <property type="entry name" value="RMtype1_S_SonII-TRD2-CR2_like"/>
    <property type="match status" value="2"/>
</dbReference>
<dbReference type="GO" id="GO:0003677">
    <property type="term" value="F:DNA binding"/>
    <property type="evidence" value="ECO:0007669"/>
    <property type="project" value="UniProtKB-KW"/>
</dbReference>
<dbReference type="InterPro" id="IPR052021">
    <property type="entry name" value="Type-I_RS_S_subunit"/>
</dbReference>
<dbReference type="InterPro" id="IPR044946">
    <property type="entry name" value="Restrct_endonuc_typeI_TRD_sf"/>
</dbReference>
<evidence type="ECO:0000256" key="2">
    <source>
        <dbReference type="ARBA" id="ARBA00022747"/>
    </source>
</evidence>
<dbReference type="GO" id="GO:0004519">
    <property type="term" value="F:endonuclease activity"/>
    <property type="evidence" value="ECO:0007669"/>
    <property type="project" value="UniProtKB-KW"/>
</dbReference>
<dbReference type="PANTHER" id="PTHR30408:SF12">
    <property type="entry name" value="TYPE I RESTRICTION ENZYME MJAVIII SPECIFICITY SUBUNIT"/>
    <property type="match status" value="1"/>
</dbReference>
<comment type="caution">
    <text evidence="5">The sequence shown here is derived from an EMBL/GenBank/DDBJ whole genome shotgun (WGS) entry which is preliminary data.</text>
</comment>
<dbReference type="InterPro" id="IPR000055">
    <property type="entry name" value="Restrct_endonuc_typeI_TRD"/>
</dbReference>
<evidence type="ECO:0000256" key="3">
    <source>
        <dbReference type="ARBA" id="ARBA00023125"/>
    </source>
</evidence>
<evidence type="ECO:0000313" key="6">
    <source>
        <dbReference type="Proteomes" id="UP000448038"/>
    </source>
</evidence>
<reference evidence="5 6" key="1">
    <citation type="submission" date="2019-11" db="EMBL/GenBank/DDBJ databases">
        <title>Using colonization assays and comparative genomics to discover symbiosis behaviors and factors in Vibrio fischeri.</title>
        <authorList>
            <person name="Bongrand C."/>
            <person name="Moriano-Gutierrez S."/>
            <person name="Arevalo P."/>
            <person name="Mcfall-Ngai M."/>
            <person name="Visick K."/>
            <person name="Polz M.F."/>
            <person name="Ruby E.G."/>
        </authorList>
    </citation>
    <scope>NUCLEOTIDE SEQUENCE [LARGE SCALE GENOMIC DNA]</scope>
    <source>
        <strain evidence="6">emors.4.1</strain>
    </source>
</reference>
<name>A0A844P408_ALIFS</name>
<evidence type="ECO:0000313" key="5">
    <source>
        <dbReference type="EMBL" id="MUK50035.1"/>
    </source>
</evidence>
<keyword evidence="5" id="KW-0255">Endonuclease</keyword>
<evidence type="ECO:0000256" key="1">
    <source>
        <dbReference type="ARBA" id="ARBA00010923"/>
    </source>
</evidence>